<sequence>MENNFKMVAKTLFGFEELLAKELTQLGAQDVKIGVRNVSFTGDKGFMYKANLGLRTAIKILKPIETFKIKDEKDLYDKIYNMSWEAYLKPTGTLAVDATINSNVFTHSLYVAQKTKDAVVDKFRDTSGQRPNVDLKFPDLKINVHIDREICHISLDSSGDSLHKRGYKTATNIAPINEVLAAGLVMLSGWDGQCDFMDPMCGSGTILAEAAMIACNIPPNLMRKEFAFERWADWDVDLFEKIEESLLSKTRDFHYKIMGYDKSPSAVAKAKDNIKNAHLEEFISIKHEDFFKTQKAGEDKLHMVFNPPYGERLDIEMEEFYKHIGDTLKQGYPGTDAWFITSNLDALKHVGLRPSRKIHLVNAKLEARFVKYVMYEGSKKAKYNN</sequence>
<dbReference type="Gene3D" id="3.30.2130.30">
    <property type="match status" value="1"/>
</dbReference>
<dbReference type="InterPro" id="IPR004114">
    <property type="entry name" value="THUMP_dom"/>
</dbReference>
<proteinExistence type="predicted"/>
<reference evidence="5 6" key="1">
    <citation type="submission" date="2019-08" db="EMBL/GenBank/DDBJ databases">
        <title>Formosa sediminis sp. nov., isolated from marine sediment.</title>
        <authorList>
            <person name="Cao W.R."/>
        </authorList>
    </citation>
    <scope>NUCLEOTIDE SEQUENCE [LARGE SCALE GENOMIC DNA]</scope>
    <source>
        <strain evidence="5 6">1494</strain>
    </source>
</reference>
<dbReference type="InterPro" id="IPR054170">
    <property type="entry name" value="RlmL_1st"/>
</dbReference>
<comment type="caution">
    <text evidence="5">The sequence shown here is derived from an EMBL/GenBank/DDBJ whole genome shotgun (WGS) entry which is preliminary data.</text>
</comment>
<dbReference type="OrthoDB" id="9809404at2"/>
<evidence type="ECO:0000259" key="4">
    <source>
        <dbReference type="PROSITE" id="PS51165"/>
    </source>
</evidence>
<dbReference type="Pfam" id="PF02926">
    <property type="entry name" value="THUMP"/>
    <property type="match status" value="1"/>
</dbReference>
<name>A0A5D0GCH2_9FLAO</name>
<dbReference type="Pfam" id="PF22020">
    <property type="entry name" value="RlmL_1st"/>
    <property type="match status" value="1"/>
</dbReference>
<dbReference type="Gene3D" id="3.40.50.150">
    <property type="entry name" value="Vaccinia Virus protein VP39"/>
    <property type="match status" value="1"/>
</dbReference>
<dbReference type="SUPFAM" id="SSF53335">
    <property type="entry name" value="S-adenosyl-L-methionine-dependent methyltransferases"/>
    <property type="match status" value="1"/>
</dbReference>
<dbReference type="InterPro" id="IPR029063">
    <property type="entry name" value="SAM-dependent_MTases_sf"/>
</dbReference>
<gene>
    <name evidence="5" type="ORF">FVF61_06190</name>
</gene>
<dbReference type="PROSITE" id="PS51165">
    <property type="entry name" value="THUMP"/>
    <property type="match status" value="1"/>
</dbReference>
<keyword evidence="6" id="KW-1185">Reference proteome</keyword>
<dbReference type="SMART" id="SM00981">
    <property type="entry name" value="THUMP"/>
    <property type="match status" value="1"/>
</dbReference>
<evidence type="ECO:0000256" key="3">
    <source>
        <dbReference type="PROSITE-ProRule" id="PRU00529"/>
    </source>
</evidence>
<feature type="domain" description="THUMP" evidence="4">
    <location>
        <begin position="46"/>
        <end position="157"/>
    </location>
</feature>
<dbReference type="Proteomes" id="UP000324550">
    <property type="component" value="Unassembled WGS sequence"/>
</dbReference>
<dbReference type="Pfam" id="PF01170">
    <property type="entry name" value="UPF0020"/>
    <property type="match status" value="1"/>
</dbReference>
<dbReference type="EMBL" id="VSFC01000031">
    <property type="protein sequence ID" value="TYA56370.1"/>
    <property type="molecule type" value="Genomic_DNA"/>
</dbReference>
<dbReference type="GO" id="GO:0008990">
    <property type="term" value="F:rRNA (guanine-N2-)-methyltransferase activity"/>
    <property type="evidence" value="ECO:0007669"/>
    <property type="project" value="TreeGrafter"/>
</dbReference>
<dbReference type="PANTHER" id="PTHR47313">
    <property type="entry name" value="RIBOSOMAL RNA LARGE SUBUNIT METHYLTRANSFERASE K/L"/>
    <property type="match status" value="1"/>
</dbReference>
<keyword evidence="1 5" id="KW-0489">Methyltransferase</keyword>
<evidence type="ECO:0000313" key="6">
    <source>
        <dbReference type="Proteomes" id="UP000324550"/>
    </source>
</evidence>
<dbReference type="CDD" id="cd11715">
    <property type="entry name" value="THUMP_AdoMetMT"/>
    <property type="match status" value="1"/>
</dbReference>
<dbReference type="InterPro" id="IPR002052">
    <property type="entry name" value="DNA_methylase_N6_adenine_CS"/>
</dbReference>
<dbReference type="InterPro" id="IPR000241">
    <property type="entry name" value="RlmKL-like_Mtase"/>
</dbReference>
<organism evidence="5 6">
    <name type="scientific">Formosa maritima</name>
    <dbReference type="NCBI Taxonomy" id="2592046"/>
    <lineage>
        <taxon>Bacteria</taxon>
        <taxon>Pseudomonadati</taxon>
        <taxon>Bacteroidota</taxon>
        <taxon>Flavobacteriia</taxon>
        <taxon>Flavobacteriales</taxon>
        <taxon>Flavobacteriaceae</taxon>
        <taxon>Formosa</taxon>
    </lineage>
</organism>
<dbReference type="GO" id="GO:0003723">
    <property type="term" value="F:RNA binding"/>
    <property type="evidence" value="ECO:0007669"/>
    <property type="project" value="UniProtKB-UniRule"/>
</dbReference>
<evidence type="ECO:0000313" key="5">
    <source>
        <dbReference type="EMBL" id="TYA56370.1"/>
    </source>
</evidence>
<dbReference type="PROSITE" id="PS00092">
    <property type="entry name" value="N6_MTASE"/>
    <property type="match status" value="1"/>
</dbReference>
<dbReference type="RefSeq" id="WP_148454454.1">
    <property type="nucleotide sequence ID" value="NZ_VSFC01000031.1"/>
</dbReference>
<keyword evidence="3" id="KW-0694">RNA-binding</keyword>
<evidence type="ECO:0000256" key="2">
    <source>
        <dbReference type="ARBA" id="ARBA00022679"/>
    </source>
</evidence>
<evidence type="ECO:0000256" key="1">
    <source>
        <dbReference type="ARBA" id="ARBA00022603"/>
    </source>
</evidence>
<dbReference type="AlphaFoldDB" id="A0A5D0GCH2"/>
<dbReference type="PANTHER" id="PTHR47313:SF1">
    <property type="entry name" value="RIBOSOMAL RNA LARGE SUBUNIT METHYLTRANSFERASE K_L"/>
    <property type="match status" value="1"/>
</dbReference>
<keyword evidence="2 5" id="KW-0808">Transferase</keyword>
<accession>A0A5D0GCH2</accession>
<dbReference type="GO" id="GO:0070043">
    <property type="term" value="F:rRNA (guanine-N7-)-methyltransferase activity"/>
    <property type="evidence" value="ECO:0007669"/>
    <property type="project" value="TreeGrafter"/>
</dbReference>
<protein>
    <submittedName>
        <fullName evidence="5">Class I SAM-dependent RNA methyltransferase</fullName>
    </submittedName>
</protein>